<dbReference type="EMBL" id="BMFV01000019">
    <property type="protein sequence ID" value="GGH83836.1"/>
    <property type="molecule type" value="Genomic_DNA"/>
</dbReference>
<sequence>MKVRVALCSITIKNNNDRVLLFFMIIKEIGRLDFSKANLFLKGKKTGYKEKTTLEWEIVSF</sequence>
<dbReference type="Proteomes" id="UP000656813">
    <property type="component" value="Unassembled WGS sequence"/>
</dbReference>
<reference evidence="1" key="1">
    <citation type="journal article" date="2014" name="Int. J. Syst. Evol. Microbiol.">
        <title>Complete genome sequence of Corynebacterium casei LMG S-19264T (=DSM 44701T), isolated from a smear-ripened cheese.</title>
        <authorList>
            <consortium name="US DOE Joint Genome Institute (JGI-PGF)"/>
            <person name="Walter F."/>
            <person name="Albersmeier A."/>
            <person name="Kalinowski J."/>
            <person name="Ruckert C."/>
        </authorList>
    </citation>
    <scope>NUCLEOTIDE SEQUENCE</scope>
    <source>
        <strain evidence="1">CGMCC 1.12777</strain>
    </source>
</reference>
<organism evidence="1 2">
    <name type="scientific">Pullulanibacillus pueri</name>
    <dbReference type="NCBI Taxonomy" id="1437324"/>
    <lineage>
        <taxon>Bacteria</taxon>
        <taxon>Bacillati</taxon>
        <taxon>Bacillota</taxon>
        <taxon>Bacilli</taxon>
        <taxon>Bacillales</taxon>
        <taxon>Sporolactobacillaceae</taxon>
        <taxon>Pullulanibacillus</taxon>
    </lineage>
</organism>
<name>A0A8J2ZXV2_9BACL</name>
<gene>
    <name evidence="1" type="ORF">GCM10007096_25520</name>
</gene>
<reference evidence="1" key="2">
    <citation type="submission" date="2020-09" db="EMBL/GenBank/DDBJ databases">
        <authorList>
            <person name="Sun Q."/>
            <person name="Zhou Y."/>
        </authorList>
    </citation>
    <scope>NUCLEOTIDE SEQUENCE</scope>
    <source>
        <strain evidence="1">CGMCC 1.12777</strain>
    </source>
</reference>
<proteinExistence type="predicted"/>
<keyword evidence="2" id="KW-1185">Reference proteome</keyword>
<evidence type="ECO:0000313" key="1">
    <source>
        <dbReference type="EMBL" id="GGH83836.1"/>
    </source>
</evidence>
<comment type="caution">
    <text evidence="1">The sequence shown here is derived from an EMBL/GenBank/DDBJ whole genome shotgun (WGS) entry which is preliminary data.</text>
</comment>
<accession>A0A8J2ZXV2</accession>
<dbReference type="AlphaFoldDB" id="A0A8J2ZXV2"/>
<evidence type="ECO:0000313" key="2">
    <source>
        <dbReference type="Proteomes" id="UP000656813"/>
    </source>
</evidence>
<protein>
    <submittedName>
        <fullName evidence="1">Uncharacterized protein</fullName>
    </submittedName>
</protein>